<gene>
    <name evidence="1" type="ORF">NA57DRAFT_72775</name>
</gene>
<proteinExistence type="predicted"/>
<dbReference type="AlphaFoldDB" id="A0A9P4IKH1"/>
<name>A0A9P4IKH1_9PEZI</name>
<evidence type="ECO:0000313" key="1">
    <source>
        <dbReference type="EMBL" id="KAF2101332.1"/>
    </source>
</evidence>
<keyword evidence="2" id="KW-1185">Reference proteome</keyword>
<dbReference type="Proteomes" id="UP000799772">
    <property type="component" value="Unassembled WGS sequence"/>
</dbReference>
<dbReference type="EMBL" id="ML978123">
    <property type="protein sequence ID" value="KAF2101332.1"/>
    <property type="molecule type" value="Genomic_DNA"/>
</dbReference>
<evidence type="ECO:0000313" key="2">
    <source>
        <dbReference type="Proteomes" id="UP000799772"/>
    </source>
</evidence>
<protein>
    <submittedName>
        <fullName evidence="1">Uncharacterized protein</fullName>
    </submittedName>
</protein>
<sequence length="149" mass="16831">MSIRISFPDLQSLHTESTGPWEVVTYETAGVVHLPPCNYPFDDDEDGWILLSVHPLRRDGIALVKWCTAVPSWKAVPFDTDACPKFTIDYWDERLVGKRMVEEGEESGEMVSIAALVSRREEVDAMLVEDFPDVGLAEWDAVYAWKAVV</sequence>
<reference evidence="1" key="1">
    <citation type="journal article" date="2020" name="Stud. Mycol.">
        <title>101 Dothideomycetes genomes: a test case for predicting lifestyles and emergence of pathogens.</title>
        <authorList>
            <person name="Haridas S."/>
            <person name="Albert R."/>
            <person name="Binder M."/>
            <person name="Bloem J."/>
            <person name="Labutti K."/>
            <person name="Salamov A."/>
            <person name="Andreopoulos B."/>
            <person name="Baker S."/>
            <person name="Barry K."/>
            <person name="Bills G."/>
            <person name="Bluhm B."/>
            <person name="Cannon C."/>
            <person name="Castanera R."/>
            <person name="Culley D."/>
            <person name="Daum C."/>
            <person name="Ezra D."/>
            <person name="Gonzalez J."/>
            <person name="Henrissat B."/>
            <person name="Kuo A."/>
            <person name="Liang C."/>
            <person name="Lipzen A."/>
            <person name="Lutzoni F."/>
            <person name="Magnuson J."/>
            <person name="Mondo S."/>
            <person name="Nolan M."/>
            <person name="Ohm R."/>
            <person name="Pangilinan J."/>
            <person name="Park H.-J."/>
            <person name="Ramirez L."/>
            <person name="Alfaro M."/>
            <person name="Sun H."/>
            <person name="Tritt A."/>
            <person name="Yoshinaga Y."/>
            <person name="Zwiers L.-H."/>
            <person name="Turgeon B."/>
            <person name="Goodwin S."/>
            <person name="Spatafora J."/>
            <person name="Crous P."/>
            <person name="Grigoriev I."/>
        </authorList>
    </citation>
    <scope>NUCLEOTIDE SEQUENCE</scope>
    <source>
        <strain evidence="1">CBS 133067</strain>
    </source>
</reference>
<organism evidence="1 2">
    <name type="scientific">Rhizodiscina lignyota</name>
    <dbReference type="NCBI Taxonomy" id="1504668"/>
    <lineage>
        <taxon>Eukaryota</taxon>
        <taxon>Fungi</taxon>
        <taxon>Dikarya</taxon>
        <taxon>Ascomycota</taxon>
        <taxon>Pezizomycotina</taxon>
        <taxon>Dothideomycetes</taxon>
        <taxon>Pleosporomycetidae</taxon>
        <taxon>Aulographales</taxon>
        <taxon>Rhizodiscinaceae</taxon>
        <taxon>Rhizodiscina</taxon>
    </lineage>
</organism>
<accession>A0A9P4IKH1</accession>
<comment type="caution">
    <text evidence="1">The sequence shown here is derived from an EMBL/GenBank/DDBJ whole genome shotgun (WGS) entry which is preliminary data.</text>
</comment>